<dbReference type="EMBL" id="ML993978">
    <property type="protein sequence ID" value="KAF2201388.1"/>
    <property type="molecule type" value="Genomic_DNA"/>
</dbReference>
<dbReference type="PANTHER" id="PTHR43795">
    <property type="entry name" value="BIFUNCTIONAL ASPARTATE AMINOTRANSFERASE AND GLUTAMATE/ASPARTATE-PREPHENATE AMINOTRANSFERASE-RELATED"/>
    <property type="match status" value="1"/>
</dbReference>
<keyword evidence="9" id="KW-1185">Reference proteome</keyword>
<evidence type="ECO:0000256" key="5">
    <source>
        <dbReference type="ARBA" id="ARBA00022898"/>
    </source>
</evidence>
<dbReference type="GO" id="GO:0006520">
    <property type="term" value="P:amino acid metabolic process"/>
    <property type="evidence" value="ECO:0007669"/>
    <property type="project" value="TreeGrafter"/>
</dbReference>
<dbReference type="GO" id="GO:0030170">
    <property type="term" value="F:pyridoxal phosphate binding"/>
    <property type="evidence" value="ECO:0007669"/>
    <property type="project" value="InterPro"/>
</dbReference>
<evidence type="ECO:0000256" key="1">
    <source>
        <dbReference type="ARBA" id="ARBA00001933"/>
    </source>
</evidence>
<evidence type="ECO:0000313" key="9">
    <source>
        <dbReference type="Proteomes" id="UP000799536"/>
    </source>
</evidence>
<dbReference type="GO" id="GO:0008483">
    <property type="term" value="F:transaminase activity"/>
    <property type="evidence" value="ECO:0007669"/>
    <property type="project" value="UniProtKB-KW"/>
</dbReference>
<organism evidence="8 9">
    <name type="scientific">Delitschia confertaspora ATCC 74209</name>
    <dbReference type="NCBI Taxonomy" id="1513339"/>
    <lineage>
        <taxon>Eukaryota</taxon>
        <taxon>Fungi</taxon>
        <taxon>Dikarya</taxon>
        <taxon>Ascomycota</taxon>
        <taxon>Pezizomycotina</taxon>
        <taxon>Dothideomycetes</taxon>
        <taxon>Pleosporomycetidae</taxon>
        <taxon>Pleosporales</taxon>
        <taxon>Delitschiaceae</taxon>
        <taxon>Delitschia</taxon>
    </lineage>
</organism>
<feature type="domain" description="Aminotransferase class I/classII large" evidence="7">
    <location>
        <begin position="77"/>
        <end position="413"/>
    </location>
</feature>
<name>A0A9P4JRR9_9PLEO</name>
<sequence length="452" mass="49853">MATELECRLSRRGGANIKAIIPQIKDAIQEKKKKNTANIDLATAENWLIRSEIVDICKSAIAQELVEKHLSYPRGLTGDPDLVEAFAIFFNKYFNPHRPVQPQHVAAAPGASSCIDSLLYNICDPGEGVLIPGPYWNGFDIGFRLRSSVVPVLVTLSSFNASFTDELIPALEEAINTAGCPIKALIITNPHNPLALCYPKSILEDCLRFCKRHGIHFISDEVYALSRFKNPEIKEPVPFVSALSLDAESIGGDGSRLHVVWSLSKDFGQSGFRMGCVINQGDAEMIFGVALAANNQISSLSAICATNLLNSPRLSRLISTNSDRLLEAYTKLTSFLKEQDIPYIPCDAGLYVLARLAPNAETWDDEADMIMRFKRVGVLVSPGRAYHGPDGEKGWMRVLFSVQPDVLSGAIERMKGVSEKYRMEKGASRIDSKVKRPIKETDEAESVKRARI</sequence>
<comment type="caution">
    <text evidence="8">The sequence shown here is derived from an EMBL/GenBank/DDBJ whole genome shotgun (WGS) entry which is preliminary data.</text>
</comment>
<keyword evidence="5" id="KW-0663">Pyridoxal phosphate</keyword>
<evidence type="ECO:0000256" key="3">
    <source>
        <dbReference type="ARBA" id="ARBA00022576"/>
    </source>
</evidence>
<dbReference type="InterPro" id="IPR015422">
    <property type="entry name" value="PyrdxlP-dep_Trfase_small"/>
</dbReference>
<evidence type="ECO:0000256" key="4">
    <source>
        <dbReference type="ARBA" id="ARBA00022679"/>
    </source>
</evidence>
<comment type="similarity">
    <text evidence="2">Belongs to the class-I pyridoxal-phosphate-dependent aminotransferase family.</text>
</comment>
<dbReference type="PANTHER" id="PTHR43795:SF32">
    <property type="entry name" value="AMINOTRANSFERASE GLII-RELATED"/>
    <property type="match status" value="1"/>
</dbReference>
<keyword evidence="3" id="KW-0032">Aminotransferase</keyword>
<dbReference type="Gene3D" id="3.90.1150.10">
    <property type="entry name" value="Aspartate Aminotransferase, domain 1"/>
    <property type="match status" value="1"/>
</dbReference>
<evidence type="ECO:0000256" key="6">
    <source>
        <dbReference type="SAM" id="MobiDB-lite"/>
    </source>
</evidence>
<accession>A0A9P4JRR9</accession>
<dbReference type="Pfam" id="PF00155">
    <property type="entry name" value="Aminotran_1_2"/>
    <property type="match status" value="1"/>
</dbReference>
<evidence type="ECO:0000313" key="8">
    <source>
        <dbReference type="EMBL" id="KAF2201388.1"/>
    </source>
</evidence>
<dbReference type="SUPFAM" id="SSF53383">
    <property type="entry name" value="PLP-dependent transferases"/>
    <property type="match status" value="1"/>
</dbReference>
<gene>
    <name evidence="8" type="ORF">GQ43DRAFT_415929</name>
</gene>
<dbReference type="PRINTS" id="PR00753">
    <property type="entry name" value="ACCSYNTHASE"/>
</dbReference>
<dbReference type="InterPro" id="IPR050478">
    <property type="entry name" value="Ethylene_sulfur-biosynth"/>
</dbReference>
<dbReference type="Gene3D" id="3.40.640.10">
    <property type="entry name" value="Type I PLP-dependent aspartate aminotransferase-like (Major domain)"/>
    <property type="match status" value="1"/>
</dbReference>
<feature type="region of interest" description="Disordered" evidence="6">
    <location>
        <begin position="432"/>
        <end position="452"/>
    </location>
</feature>
<protein>
    <submittedName>
        <fullName evidence="8">1-aminocyclopropane-1-carboxylate synthase 7</fullName>
    </submittedName>
</protein>
<dbReference type="Proteomes" id="UP000799536">
    <property type="component" value="Unassembled WGS sequence"/>
</dbReference>
<dbReference type="AlphaFoldDB" id="A0A9P4JRR9"/>
<evidence type="ECO:0000256" key="2">
    <source>
        <dbReference type="ARBA" id="ARBA00007441"/>
    </source>
</evidence>
<proteinExistence type="inferred from homology"/>
<dbReference type="CDD" id="cd00609">
    <property type="entry name" value="AAT_like"/>
    <property type="match status" value="1"/>
</dbReference>
<dbReference type="OrthoDB" id="7042322at2759"/>
<dbReference type="InterPro" id="IPR015421">
    <property type="entry name" value="PyrdxlP-dep_Trfase_major"/>
</dbReference>
<keyword evidence="4" id="KW-0808">Transferase</keyword>
<reference evidence="8" key="1">
    <citation type="journal article" date="2020" name="Stud. Mycol.">
        <title>101 Dothideomycetes genomes: a test case for predicting lifestyles and emergence of pathogens.</title>
        <authorList>
            <person name="Haridas S."/>
            <person name="Albert R."/>
            <person name="Binder M."/>
            <person name="Bloem J."/>
            <person name="Labutti K."/>
            <person name="Salamov A."/>
            <person name="Andreopoulos B."/>
            <person name="Baker S."/>
            <person name="Barry K."/>
            <person name="Bills G."/>
            <person name="Bluhm B."/>
            <person name="Cannon C."/>
            <person name="Castanera R."/>
            <person name="Culley D."/>
            <person name="Daum C."/>
            <person name="Ezra D."/>
            <person name="Gonzalez J."/>
            <person name="Henrissat B."/>
            <person name="Kuo A."/>
            <person name="Liang C."/>
            <person name="Lipzen A."/>
            <person name="Lutzoni F."/>
            <person name="Magnuson J."/>
            <person name="Mondo S."/>
            <person name="Nolan M."/>
            <person name="Ohm R."/>
            <person name="Pangilinan J."/>
            <person name="Park H.-J."/>
            <person name="Ramirez L."/>
            <person name="Alfaro M."/>
            <person name="Sun H."/>
            <person name="Tritt A."/>
            <person name="Yoshinaga Y."/>
            <person name="Zwiers L.-H."/>
            <person name="Turgeon B."/>
            <person name="Goodwin S."/>
            <person name="Spatafora J."/>
            <person name="Crous P."/>
            <person name="Grigoriev I."/>
        </authorList>
    </citation>
    <scope>NUCLEOTIDE SEQUENCE</scope>
    <source>
        <strain evidence="8">ATCC 74209</strain>
    </source>
</reference>
<dbReference type="InterPro" id="IPR015424">
    <property type="entry name" value="PyrdxlP-dep_Trfase"/>
</dbReference>
<dbReference type="InterPro" id="IPR004839">
    <property type="entry name" value="Aminotransferase_I/II_large"/>
</dbReference>
<comment type="cofactor">
    <cofactor evidence="1">
        <name>pyridoxal 5'-phosphate</name>
        <dbReference type="ChEBI" id="CHEBI:597326"/>
    </cofactor>
</comment>
<evidence type="ECO:0000259" key="7">
    <source>
        <dbReference type="Pfam" id="PF00155"/>
    </source>
</evidence>